<dbReference type="PANTHER" id="PTHR42996">
    <property type="entry name" value="PHOSPHATE-BINDING PROTEIN PSTS"/>
    <property type="match status" value="1"/>
</dbReference>
<dbReference type="PROSITE" id="PS50259">
    <property type="entry name" value="G_PROTEIN_RECEP_F3_4"/>
    <property type="match status" value="1"/>
</dbReference>
<evidence type="ECO:0000256" key="3">
    <source>
        <dbReference type="ARBA" id="ARBA00022692"/>
    </source>
</evidence>
<gene>
    <name evidence="10" type="ORF">BCR33DRAFT_518452</name>
</gene>
<evidence type="ECO:0000313" key="10">
    <source>
        <dbReference type="EMBL" id="ORY33543.1"/>
    </source>
</evidence>
<keyword evidence="8" id="KW-0732">Signal</keyword>
<keyword evidence="5 7" id="KW-0472">Membrane</keyword>
<dbReference type="PANTHER" id="PTHR42996:SF1">
    <property type="entry name" value="PHOSPHATE-BINDING PROTEIN PSTS"/>
    <property type="match status" value="1"/>
</dbReference>
<proteinExistence type="inferred from homology"/>
<dbReference type="InterPro" id="IPR050962">
    <property type="entry name" value="Phosphate-bind_PstS"/>
</dbReference>
<dbReference type="InterPro" id="IPR017978">
    <property type="entry name" value="GPCR_3_C"/>
</dbReference>
<dbReference type="AlphaFoldDB" id="A0A1Y2BFG1"/>
<evidence type="ECO:0000259" key="9">
    <source>
        <dbReference type="PROSITE" id="PS50259"/>
    </source>
</evidence>
<reference evidence="10 11" key="1">
    <citation type="submission" date="2016-07" db="EMBL/GenBank/DDBJ databases">
        <title>Pervasive Adenine N6-methylation of Active Genes in Fungi.</title>
        <authorList>
            <consortium name="DOE Joint Genome Institute"/>
            <person name="Mondo S.J."/>
            <person name="Dannebaum R.O."/>
            <person name="Kuo R.C."/>
            <person name="Labutti K."/>
            <person name="Haridas S."/>
            <person name="Kuo A."/>
            <person name="Salamov A."/>
            <person name="Ahrendt S.R."/>
            <person name="Lipzen A."/>
            <person name="Sullivan W."/>
            <person name="Andreopoulos W.B."/>
            <person name="Clum A."/>
            <person name="Lindquist E."/>
            <person name="Daum C."/>
            <person name="Ramamoorthy G.K."/>
            <person name="Gryganskyi A."/>
            <person name="Culley D."/>
            <person name="Magnuson J.K."/>
            <person name="James T.Y."/>
            <person name="O'Malley M.A."/>
            <person name="Stajich J.E."/>
            <person name="Spatafora J.W."/>
            <person name="Visel A."/>
            <person name="Grigoriev I.V."/>
        </authorList>
    </citation>
    <scope>NUCLEOTIDE SEQUENCE [LARGE SCALE GENOMIC DNA]</scope>
    <source>
        <strain evidence="10 11">JEL800</strain>
    </source>
</reference>
<feature type="transmembrane region" description="Helical" evidence="7">
    <location>
        <begin position="482"/>
        <end position="507"/>
    </location>
</feature>
<keyword evidence="11" id="KW-1185">Reference proteome</keyword>
<evidence type="ECO:0000256" key="2">
    <source>
        <dbReference type="ARBA" id="ARBA00008725"/>
    </source>
</evidence>
<protein>
    <submittedName>
        <fullName evidence="10">Periplasmic binding protein-like II</fullName>
    </submittedName>
</protein>
<comment type="similarity">
    <text evidence="2">Belongs to the PstS family.</text>
</comment>
<keyword evidence="3 7" id="KW-0812">Transmembrane</keyword>
<evidence type="ECO:0000256" key="8">
    <source>
        <dbReference type="SAM" id="SignalP"/>
    </source>
</evidence>
<evidence type="ECO:0000256" key="6">
    <source>
        <dbReference type="ARBA" id="ARBA00023180"/>
    </source>
</evidence>
<keyword evidence="4 7" id="KW-1133">Transmembrane helix</keyword>
<dbReference type="GO" id="GO:0016020">
    <property type="term" value="C:membrane"/>
    <property type="evidence" value="ECO:0007669"/>
    <property type="project" value="UniProtKB-SubCell"/>
</dbReference>
<comment type="subcellular location">
    <subcellularLocation>
        <location evidence="1">Membrane</location>
        <topology evidence="1">Multi-pass membrane protein</topology>
    </subcellularLocation>
</comment>
<dbReference type="EMBL" id="MCGO01000067">
    <property type="protein sequence ID" value="ORY33543.1"/>
    <property type="molecule type" value="Genomic_DNA"/>
</dbReference>
<feature type="signal peptide" evidence="8">
    <location>
        <begin position="1"/>
        <end position="17"/>
    </location>
</feature>
<dbReference type="Proteomes" id="UP000193642">
    <property type="component" value="Unassembled WGS sequence"/>
</dbReference>
<dbReference type="InterPro" id="IPR000337">
    <property type="entry name" value="GPCR_3"/>
</dbReference>
<comment type="caution">
    <text evidence="10">The sequence shown here is derived from an EMBL/GenBank/DDBJ whole genome shotgun (WGS) entry which is preliminary data.</text>
</comment>
<dbReference type="Pfam" id="PF00003">
    <property type="entry name" value="7tm_3"/>
    <property type="match status" value="1"/>
</dbReference>
<evidence type="ECO:0000256" key="1">
    <source>
        <dbReference type="ARBA" id="ARBA00004141"/>
    </source>
</evidence>
<dbReference type="GO" id="GO:0004930">
    <property type="term" value="F:G protein-coupled receptor activity"/>
    <property type="evidence" value="ECO:0007669"/>
    <property type="project" value="InterPro"/>
</dbReference>
<feature type="transmembrane region" description="Helical" evidence="7">
    <location>
        <begin position="422"/>
        <end position="441"/>
    </location>
</feature>
<feature type="transmembrane region" description="Helical" evidence="7">
    <location>
        <begin position="453"/>
        <end position="470"/>
    </location>
</feature>
<feature type="transmembrane region" description="Helical" evidence="7">
    <location>
        <begin position="576"/>
        <end position="596"/>
    </location>
</feature>
<evidence type="ECO:0000313" key="11">
    <source>
        <dbReference type="Proteomes" id="UP000193642"/>
    </source>
</evidence>
<sequence length="636" mass="68303">MSVVTFALCILVVIVSADPKDAIVKGGGSSFPLQPYSAALTDFNQIYQGVQAAPYLSGTSISAQQSVTLGTLNWAGSDVAIQPGNPGIIALPAIAGGMVVVYNLPGISTRVKLNRKILPRIFDGTIVEWNDARILQDNPFLANITSRIRIVRQGPTSGGTINVSKFLAQIDIQHGINPSPFSNSKVLQSVANSLLGKNAPAVSIMVGAIPYTIGYLNQLDGQDAITTAGSTVQSALIQHQDGSFVGWSMEAVNIAVRSISTDTAQTSSVQDSNLIAYDSPAPGAYPLAVISNFVIKPTNISMNVMETIATLKFLWIFIQNPLYATNYTYGSIANTAAGLKTLNYLKTITYPDGVTPIYGQSICDIDVDGTYKNPCVHGHCIDPYPFQQPFQVCICDYGYQNVYKNDCSEPTPLIIPGFVSKIQITLFLLALVIVLGFSYLIVTRRNEPDVKTFLVGCLVGCVAVLTQGLSTSDVVCRANIVLPAVAFGMIFSMILAKAVRIFLIFGYSKVARSHFLKDAFLIACCTVVAIVEGVLAWHMFTAANIQPALATFDQSSDTIWDCAAPASDTDTANQEFGGLIGFNAIILALCIAMGLLTRKASQKFDESKKVGIVISIRSELWYSSYHAEHVLHSSIV</sequence>
<dbReference type="Gene3D" id="3.40.190.10">
    <property type="entry name" value="Periplasmic binding protein-like II"/>
    <property type="match status" value="2"/>
</dbReference>
<evidence type="ECO:0000256" key="4">
    <source>
        <dbReference type="ARBA" id="ARBA00022989"/>
    </source>
</evidence>
<dbReference type="PRINTS" id="PR00248">
    <property type="entry name" value="GPCRMGR"/>
</dbReference>
<dbReference type="Pfam" id="PF12849">
    <property type="entry name" value="PBP_like_2"/>
    <property type="match status" value="1"/>
</dbReference>
<dbReference type="SUPFAM" id="SSF53850">
    <property type="entry name" value="Periplasmic binding protein-like II"/>
    <property type="match status" value="1"/>
</dbReference>
<dbReference type="InterPro" id="IPR024370">
    <property type="entry name" value="PBP_domain"/>
</dbReference>
<evidence type="ECO:0000256" key="7">
    <source>
        <dbReference type="SAM" id="Phobius"/>
    </source>
</evidence>
<evidence type="ECO:0000256" key="5">
    <source>
        <dbReference type="ARBA" id="ARBA00023136"/>
    </source>
</evidence>
<feature type="domain" description="G-protein coupled receptors family 3 profile" evidence="9">
    <location>
        <begin position="472"/>
        <end position="623"/>
    </location>
</feature>
<keyword evidence="6" id="KW-0325">Glycoprotein</keyword>
<feature type="transmembrane region" description="Helical" evidence="7">
    <location>
        <begin position="519"/>
        <end position="540"/>
    </location>
</feature>
<organism evidence="10 11">
    <name type="scientific">Rhizoclosmatium globosum</name>
    <dbReference type="NCBI Taxonomy" id="329046"/>
    <lineage>
        <taxon>Eukaryota</taxon>
        <taxon>Fungi</taxon>
        <taxon>Fungi incertae sedis</taxon>
        <taxon>Chytridiomycota</taxon>
        <taxon>Chytridiomycota incertae sedis</taxon>
        <taxon>Chytridiomycetes</taxon>
        <taxon>Chytridiales</taxon>
        <taxon>Chytriomycetaceae</taxon>
        <taxon>Rhizoclosmatium</taxon>
    </lineage>
</organism>
<dbReference type="OrthoDB" id="2155766at2759"/>
<feature type="chain" id="PRO_5012530865" evidence="8">
    <location>
        <begin position="18"/>
        <end position="636"/>
    </location>
</feature>
<accession>A0A1Y2BFG1</accession>
<name>A0A1Y2BFG1_9FUNG</name>